<feature type="binding site" evidence="16">
    <location>
        <position position="3431"/>
    </location>
    <ligand>
        <name>ATP</name>
        <dbReference type="ChEBI" id="CHEBI:30616"/>
    </ligand>
</feature>
<feature type="domain" description="Bulb-type lectin" evidence="22">
    <location>
        <begin position="2016"/>
        <end position="2148"/>
    </location>
</feature>
<keyword evidence="11" id="KW-0675">Receptor</keyword>
<proteinExistence type="predicted"/>
<dbReference type="PROSITE" id="PS50011">
    <property type="entry name" value="PROTEIN_KINASE_DOM"/>
    <property type="match status" value="5"/>
</dbReference>
<evidence type="ECO:0000313" key="24">
    <source>
        <dbReference type="EnsemblPlants" id="ORUFI09G20380.1"/>
    </source>
</evidence>
<dbReference type="PANTHER" id="PTHR27002:SF1095">
    <property type="entry name" value="G-TYPE LECTIN S-RECEPTOR-LIKE SERINE_THREONINE-PROTEIN KINASE RKS1"/>
    <property type="match status" value="1"/>
</dbReference>
<keyword evidence="9 16" id="KW-0067">ATP-binding</keyword>
<feature type="domain" description="Apple" evidence="23">
    <location>
        <begin position="2340"/>
        <end position="2430"/>
    </location>
</feature>
<accession>A0A0E0QUS6</accession>
<dbReference type="GO" id="GO:0005524">
    <property type="term" value="F:ATP binding"/>
    <property type="evidence" value="ECO:0007669"/>
    <property type="project" value="UniProtKB-UniRule"/>
</dbReference>
<evidence type="ECO:0000256" key="13">
    <source>
        <dbReference type="ARBA" id="ARBA00047899"/>
    </source>
</evidence>
<evidence type="ECO:0000259" key="22">
    <source>
        <dbReference type="PROSITE" id="PS50927"/>
    </source>
</evidence>
<keyword evidence="25" id="KW-1185">Reference proteome</keyword>
<dbReference type="InterPro" id="IPR000858">
    <property type="entry name" value="S_locus_glycoprot_dom"/>
</dbReference>
<evidence type="ECO:0000256" key="17">
    <source>
        <dbReference type="SAM" id="MobiDB-lite"/>
    </source>
</evidence>
<feature type="compositionally biased region" description="Low complexity" evidence="17">
    <location>
        <begin position="3703"/>
        <end position="3714"/>
    </location>
</feature>
<dbReference type="CDD" id="cd00028">
    <property type="entry name" value="B_lectin"/>
    <property type="match status" value="4"/>
</dbReference>
<reference evidence="24" key="2">
    <citation type="submission" date="2015-06" db="UniProtKB">
        <authorList>
            <consortium name="EnsemblPlants"/>
        </authorList>
    </citation>
    <scope>IDENTIFICATION</scope>
</reference>
<feature type="region of interest" description="Disordered" evidence="17">
    <location>
        <begin position="2475"/>
        <end position="2496"/>
    </location>
</feature>
<dbReference type="InterPro" id="IPR000742">
    <property type="entry name" value="EGF"/>
</dbReference>
<feature type="signal peptide" evidence="19">
    <location>
        <begin position="1"/>
        <end position="23"/>
    </location>
</feature>
<dbReference type="EC" id="2.7.11.1" evidence="2"/>
<dbReference type="InterPro" id="IPR001245">
    <property type="entry name" value="Ser-Thr/Tyr_kinase_cat_dom"/>
</dbReference>
<evidence type="ECO:0000256" key="12">
    <source>
        <dbReference type="ARBA" id="ARBA00023180"/>
    </source>
</evidence>
<evidence type="ECO:0000256" key="6">
    <source>
        <dbReference type="ARBA" id="ARBA00022729"/>
    </source>
</evidence>
<dbReference type="Gene3D" id="1.10.510.10">
    <property type="entry name" value="Transferase(Phosphotransferase) domain 1"/>
    <property type="match status" value="5"/>
</dbReference>
<evidence type="ECO:0000256" key="10">
    <source>
        <dbReference type="ARBA" id="ARBA00023157"/>
    </source>
</evidence>
<evidence type="ECO:0000256" key="7">
    <source>
        <dbReference type="ARBA" id="ARBA00022741"/>
    </source>
</evidence>
<dbReference type="SMART" id="SM00108">
    <property type="entry name" value="B_lectin"/>
    <property type="match status" value="4"/>
</dbReference>
<dbReference type="HOGENOM" id="CLU_000236_0_0_1"/>
<comment type="caution">
    <text evidence="15">Lacks conserved residue(s) required for the propagation of feature annotation.</text>
</comment>
<dbReference type="GO" id="GO:0005886">
    <property type="term" value="C:plasma membrane"/>
    <property type="evidence" value="ECO:0007669"/>
    <property type="project" value="UniProtKB-SubCell"/>
</dbReference>
<feature type="domain" description="Apple" evidence="23">
    <location>
        <begin position="3232"/>
        <end position="3317"/>
    </location>
</feature>
<feature type="binding site" evidence="16">
    <location>
        <position position="537"/>
    </location>
    <ligand>
        <name>ATP</name>
        <dbReference type="ChEBI" id="CHEBI:30616"/>
    </ligand>
</feature>
<dbReference type="eggNOG" id="ENOG502QSWF">
    <property type="taxonomic scope" value="Eukaryota"/>
</dbReference>
<name>A0A0E0QUS6_ORYRU</name>
<dbReference type="SMART" id="SM00473">
    <property type="entry name" value="PAN_AP"/>
    <property type="match status" value="4"/>
</dbReference>
<evidence type="ECO:0000256" key="18">
    <source>
        <dbReference type="SAM" id="Phobius"/>
    </source>
</evidence>
<protein>
    <recommendedName>
        <fullName evidence="2">non-specific serine/threonine protein kinase</fullName>
        <ecNumber evidence="2">2.7.11.1</ecNumber>
    </recommendedName>
</protein>
<evidence type="ECO:0000256" key="4">
    <source>
        <dbReference type="ARBA" id="ARBA00022527"/>
    </source>
</evidence>
<dbReference type="GO" id="GO:0051707">
    <property type="term" value="P:response to other organism"/>
    <property type="evidence" value="ECO:0007669"/>
    <property type="project" value="UniProtKB-ARBA"/>
</dbReference>
<evidence type="ECO:0000256" key="1">
    <source>
        <dbReference type="ARBA" id="ARBA00004251"/>
    </source>
</evidence>
<dbReference type="InterPro" id="IPR000719">
    <property type="entry name" value="Prot_kinase_dom"/>
</dbReference>
<feature type="transmembrane region" description="Helical" evidence="18">
    <location>
        <begin position="447"/>
        <end position="466"/>
    </location>
</feature>
<keyword evidence="8" id="KW-0418">Kinase</keyword>
<keyword evidence="5" id="KW-0808">Transferase</keyword>
<feature type="domain" description="Protein kinase" evidence="20">
    <location>
        <begin position="3404"/>
        <end position="3681"/>
    </location>
</feature>
<dbReference type="PANTHER" id="PTHR27002">
    <property type="entry name" value="RECEPTOR-LIKE SERINE/THREONINE-PROTEIN KINASE SD1-8"/>
    <property type="match status" value="1"/>
</dbReference>
<dbReference type="OMA" id="DIPNPIY"/>
<comment type="subcellular location">
    <subcellularLocation>
        <location evidence="1">Cell membrane</location>
        <topology evidence="1">Single-pass type I membrane protein</topology>
    </subcellularLocation>
</comment>
<feature type="chain" id="PRO_5002371648" description="non-specific serine/threonine protein kinase" evidence="19">
    <location>
        <begin position="24"/>
        <end position="3723"/>
    </location>
</feature>
<evidence type="ECO:0000313" key="25">
    <source>
        <dbReference type="Proteomes" id="UP000008022"/>
    </source>
</evidence>
<comment type="catalytic activity">
    <reaction evidence="14">
        <text>L-seryl-[protein] + ATP = O-phospho-L-seryl-[protein] + ADP + H(+)</text>
        <dbReference type="Rhea" id="RHEA:17989"/>
        <dbReference type="Rhea" id="RHEA-COMP:9863"/>
        <dbReference type="Rhea" id="RHEA-COMP:11604"/>
        <dbReference type="ChEBI" id="CHEBI:15378"/>
        <dbReference type="ChEBI" id="CHEBI:29999"/>
        <dbReference type="ChEBI" id="CHEBI:30616"/>
        <dbReference type="ChEBI" id="CHEBI:83421"/>
        <dbReference type="ChEBI" id="CHEBI:456216"/>
        <dbReference type="EC" id="2.7.11.1"/>
    </reaction>
</comment>
<dbReference type="GO" id="GO:0004674">
    <property type="term" value="F:protein serine/threonine kinase activity"/>
    <property type="evidence" value="ECO:0007669"/>
    <property type="project" value="UniProtKB-KW"/>
</dbReference>
<dbReference type="InterPro" id="IPR003609">
    <property type="entry name" value="Pan_app"/>
</dbReference>
<dbReference type="GO" id="GO:0048544">
    <property type="term" value="P:recognition of pollen"/>
    <property type="evidence" value="ECO:0007669"/>
    <property type="project" value="InterPro"/>
</dbReference>
<keyword evidence="15" id="KW-0245">EGF-like domain</keyword>
<evidence type="ECO:0000256" key="5">
    <source>
        <dbReference type="ARBA" id="ARBA00022679"/>
    </source>
</evidence>
<evidence type="ECO:0000259" key="23">
    <source>
        <dbReference type="PROSITE" id="PS50948"/>
    </source>
</evidence>
<dbReference type="InterPro" id="IPR001480">
    <property type="entry name" value="Bulb-type_lectin_dom"/>
</dbReference>
<keyword evidence="4" id="KW-0723">Serine/threonine-protein kinase</keyword>
<dbReference type="Pfam" id="PF07714">
    <property type="entry name" value="PK_Tyr_Ser-Thr"/>
    <property type="match status" value="5"/>
</dbReference>
<feature type="binding site" evidence="16">
    <location>
        <position position="2545"/>
    </location>
    <ligand>
        <name>ATP</name>
        <dbReference type="ChEBI" id="CHEBI:30616"/>
    </ligand>
</feature>
<dbReference type="PROSITE" id="PS00107">
    <property type="entry name" value="PROTEIN_KINASE_ATP"/>
    <property type="match status" value="4"/>
</dbReference>
<feature type="domain" description="Bulb-type lectin" evidence="22">
    <location>
        <begin position="2898"/>
        <end position="3039"/>
    </location>
</feature>
<evidence type="ECO:0000256" key="16">
    <source>
        <dbReference type="PROSITE-ProRule" id="PRU10141"/>
    </source>
</evidence>
<evidence type="ECO:0000256" key="8">
    <source>
        <dbReference type="ARBA" id="ARBA00022777"/>
    </source>
</evidence>
<dbReference type="STRING" id="4529.A0A0E0QUS6"/>
<feature type="binding site" evidence="16">
    <location>
        <position position="1694"/>
    </location>
    <ligand>
        <name>ATP</name>
        <dbReference type="ChEBI" id="CHEBI:30616"/>
    </ligand>
</feature>
<evidence type="ECO:0000256" key="15">
    <source>
        <dbReference type="PROSITE-ProRule" id="PRU00076"/>
    </source>
</evidence>
<feature type="compositionally biased region" description="Polar residues" evidence="17">
    <location>
        <begin position="2484"/>
        <end position="2496"/>
    </location>
</feature>
<dbReference type="FunFam" id="1.10.510.10:FF:000060">
    <property type="entry name" value="G-type lectin S-receptor-like serine/threonine-protein kinase"/>
    <property type="match status" value="5"/>
</dbReference>
<feature type="transmembrane region" description="Helical" evidence="18">
    <location>
        <begin position="2872"/>
        <end position="2891"/>
    </location>
</feature>
<dbReference type="PROSITE" id="PS00108">
    <property type="entry name" value="PROTEIN_KINASE_ST"/>
    <property type="match status" value="5"/>
</dbReference>
<feature type="region of interest" description="Disordered" evidence="17">
    <location>
        <begin position="3701"/>
        <end position="3723"/>
    </location>
</feature>
<keyword evidence="18" id="KW-0812">Transmembrane</keyword>
<organism evidence="24 25">
    <name type="scientific">Oryza rufipogon</name>
    <name type="common">Brownbeard rice</name>
    <name type="synonym">Asian wild rice</name>
    <dbReference type="NCBI Taxonomy" id="4529"/>
    <lineage>
        <taxon>Eukaryota</taxon>
        <taxon>Viridiplantae</taxon>
        <taxon>Streptophyta</taxon>
        <taxon>Embryophyta</taxon>
        <taxon>Tracheophyta</taxon>
        <taxon>Spermatophyta</taxon>
        <taxon>Magnoliopsida</taxon>
        <taxon>Liliopsida</taxon>
        <taxon>Poales</taxon>
        <taxon>Poaceae</taxon>
        <taxon>BOP clade</taxon>
        <taxon>Oryzoideae</taxon>
        <taxon>Oryzeae</taxon>
        <taxon>Oryzinae</taxon>
        <taxon>Oryza</taxon>
    </lineage>
</organism>
<feature type="domain" description="Protein kinase" evidence="20">
    <location>
        <begin position="1297"/>
        <end position="1562"/>
    </location>
</feature>
<dbReference type="EnsemblPlants" id="ORUFI09G20380.1">
    <property type="protein sequence ID" value="ORUFI09G20380.1"/>
    <property type="gene ID" value="ORUFI09G20380"/>
</dbReference>
<dbReference type="InterPro" id="IPR008271">
    <property type="entry name" value="Ser/Thr_kinase_AS"/>
</dbReference>
<evidence type="ECO:0000259" key="20">
    <source>
        <dbReference type="PROSITE" id="PS50011"/>
    </source>
</evidence>
<dbReference type="Pfam" id="PF00954">
    <property type="entry name" value="S_locus_glycop"/>
    <property type="match status" value="4"/>
</dbReference>
<evidence type="ECO:0000256" key="19">
    <source>
        <dbReference type="SAM" id="SignalP"/>
    </source>
</evidence>
<keyword evidence="18" id="KW-0472">Membrane</keyword>
<dbReference type="Gene3D" id="3.30.200.20">
    <property type="entry name" value="Phosphorylase Kinase, domain 1"/>
    <property type="match status" value="5"/>
</dbReference>
<dbReference type="SUPFAM" id="SSF56112">
    <property type="entry name" value="Protein kinase-like (PK-like)"/>
    <property type="match status" value="5"/>
</dbReference>
<dbReference type="SUPFAM" id="SSF51110">
    <property type="entry name" value="alpha-D-mannose-specific plant lectins"/>
    <property type="match status" value="4"/>
</dbReference>
<dbReference type="CDD" id="cd14066">
    <property type="entry name" value="STKc_IRAK"/>
    <property type="match status" value="5"/>
</dbReference>
<comment type="catalytic activity">
    <reaction evidence="13">
        <text>L-threonyl-[protein] + ATP = O-phospho-L-threonyl-[protein] + ADP + H(+)</text>
        <dbReference type="Rhea" id="RHEA:46608"/>
        <dbReference type="Rhea" id="RHEA-COMP:11060"/>
        <dbReference type="Rhea" id="RHEA-COMP:11605"/>
        <dbReference type="ChEBI" id="CHEBI:15378"/>
        <dbReference type="ChEBI" id="CHEBI:30013"/>
        <dbReference type="ChEBI" id="CHEBI:30616"/>
        <dbReference type="ChEBI" id="CHEBI:61977"/>
        <dbReference type="ChEBI" id="CHEBI:456216"/>
        <dbReference type="EC" id="2.7.11.1"/>
    </reaction>
</comment>
<keyword evidence="7 16" id="KW-0547">Nucleotide-binding</keyword>
<evidence type="ECO:0000256" key="14">
    <source>
        <dbReference type="ARBA" id="ARBA00048679"/>
    </source>
</evidence>
<evidence type="ECO:0000256" key="9">
    <source>
        <dbReference type="ARBA" id="ARBA00022840"/>
    </source>
</evidence>
<feature type="domain" description="Apple" evidence="23">
    <location>
        <begin position="346"/>
        <end position="430"/>
    </location>
</feature>
<dbReference type="Pfam" id="PF01453">
    <property type="entry name" value="B_lectin"/>
    <property type="match status" value="4"/>
</dbReference>
<sequence length="3723" mass="409666">MDRSDALACITSVLILLAPPCASDDRLVPGKPLSPGATVVSDGGAFALGFFSPSNSTPEKMYLGIWYNDIPRRTVVWVADRGTPVTNSSSSAPTLSLTNSSNLVLSDADGGVRWTTNITDDAAGGGSTAVLLNTGNLVVRSPNGTTLWQSFEHPSDSFLPGMKMRVMYRTRAGERLVSWKGPDDPSPGSFSFGGDPGTFLQVFLWNGTRPVSRDGPWTGDMVSSQYQANTSDIIYSAIVDNDDERYMTFTVSDGSPHTRYVLTYAGKYQLQSWDNSSSAWAVLGEWPTWDCNRYGYCGPFGYCDNTARAPAVPTCKCLAGFEPASAAEWSSGRFSRGCRRTEAVECGDRFLAVPGMKSPDKFVLVPNRTLDACAAECSSNCSCVAYAYANLSSSGSKGDMTRCLVWSGELVDTEKEGEGLSSDTIYLRLAGLDLDAGGRKKSNAIKIVLPVLGCILIVLCIFFAWLKIKGRKTNQEKHRKLIFDGEGSTVQDFELPFVRFEDIALATNNFSETNKIGQGGFGKVYMAMLGGQEVAIKRLSKDSRQGTKEFRNEVILIAKLQHRNLVRLLGCCVEGDEKLLIYEYLPNKGLDATLFDGSRKMKLDWTTRFNIIKGVARGLLYLHQDSRLTIIHRDLKAGNVLLDAEMKPKIADFGMARIFGDNQQDANTQRVVGTYGYMAPEYAMEGIFSTKSDVYSFGVLLLEIVTGIRRSSTSNIMNFPNLIVYSWNMWKEGKSKDLVDSSIMDSCLLHEVLLCIHVALLCVQESPDDRPLMSSIVFTLENGSSVALLPAPSCPGHFTQRSSEIEQMKDNTQNSMNTFTLTNIEGRILLKKVLMDRSAAALACITSVLLLLLPPPCASDDRLVTGKPLSPGATIVSDGGAFALGFFSPSNSTPEKMYLGIWYNDIPGRTVVWVADRGTPVTNSSSSLPTLSLTNSSNLLLSDADGRVRWTSNITDDAAGSGSTAVLKNDGNLVVRSPNGTTLWQSFEHPTDSFLPGMKLGVTFKTRTCERLVSWKGPDDPSPGSFSFGGDPDTFLQVFIWNGTRPVSRDGPWTGYMVSSQYQANSSDIFYFSIVNNEEKRYITFSVSEGSPYTRYVITYAGKYQFQRWNISSSAWDVAEWPRWDCNYYNYCGPNGYCDNTARAPAVPTCKCLFGFEPANAAEWNSGRFSQGCRRKEAVQCGDRFLAVPGMISPDKFVLFPNRTLDACAAECSSNCSCVAYAYANLSSSISKGDKTRCLVWSGELIDAEMKRKREKHRKLFLDGACTSEEIEDGSPIQDLELPYVRFEEIALATHNFSEENKIGQGGFGKVYMGGQEVAVKRLSKDSRQGTEEFRNEVILIAKLQHRNLVRLLGCCVEGDEKLLIYEYLPNKSLDATLFDVSRKLKLDWRTRFNIIKGVARGLLYLHQDSRLTIIHRDLKAGNVLLDAEMKPKIADFGMARIVGDNQQNTNTRRVVGTYGYMAPEYAMEGIFSTKSDVYSFGVLLLEVVTSIRRSSTSNIMGFPNLISWNMWKEEKMKDLADSSIMDSCLLHEVLLCIHVALLCVQENPDDRPLMSSVVFFLDNGSNTALPAPNSPAYFAQRSSEIEQLKDNIQNSMNTFTLTDIEGRSEDEDQCRTQGKKRNREKHMKLIFDGANASEEIGQGNPVKDLELPFVRFEDIALATHNFSEANKIGQGGFGKVYMAMLGGQEVAVKRLSKDSRQGTEEFRNEVILIAKLQHRNLVCLLSCCVERDEKLLIYEYLPNKSLDATLFDVSRKLKLDWRTRFNIIKGVARGLLYLHQDSRLTIIHRDLKAGNVLLDAEMKPKIADFGMARIFGDNQQNANTRRVVGTYGYMAPEYAMEGIFFTKSDVYSFGVLLLEVVTGIRRSSTSNIMDFPNLIVYSWNMWKEGKMKDLADSSIMDSCLLHEVLLCIHVALLCVQENPDDRPLMSSVVSTLENGSTTALPTPNCPAYFAQRSSEIEQLRDNIQNSMNTFTLTDIEGRVQKGIQILVMDSTACTTIVVFLLLLPRLCSSAGDKIELGEQLLPGQTRASDGGAFVLGFFSPSNSTPERQYIGIWYNITDRTVVWVANREAPAIAAGRSIAPRLALTNDSNLVLSDADGRVLWSTNVTAGVAAGRSTSPPVAELLNNGNLVIRSNGAILWQSFDHPTDTLIPEMKIQLNKRTRRGARLVSWKDAGGDPSPGSFSYGMDPETSLQLVMWNGSRPYWRTTVWTGYLTSGQYLAATGTTIYLDVVDNDDEIYVKLRVSDGASPTRYVMTSSGEFQLLGWDKSSSEWITFSSFPTHHCTTYGYCGPNGYCDITTGAAAACKCLDGFEPASGGEWSAGRFSGGCRRKEAPPCGGGDGFLALPRMKVPDKFSTLAGNMTFDECAARCATNCSCEAYAHADLSSSSARGDIGRCLVWAGELIDMVMIGQTTWGRAGETLYLRVPASSTGSRGRGNVVKIAVPILASALVLTCIFFVYFCKSRENRRKRESQKTLVPGSRNTSSELLEENPTQDLEFPSIRFSDIVAATDNFSKSCLIGRGGFGKVYKVTLENGQEVAIKRLSKDSDQGIEEFKNEAILIAKLQHRNLVRLLGCCTEGSEKLLIYEYLANKGLDAILFDGARKSQLDWPTRFGIIKGVARGLLYLHQDSRLTVIHRDLKASNILLDAEMRPKIADFGMAKIFGENQQKANTKRVVGTYGYIAPEYSTEGSFSVKSDVYSFGVLLLEIVSGIRISSTDIMEFPSLIVYAWSLWKEGKAKNLVDSSIAESSSLDEVQLCIHVGLLCVEDNPNSRPLMSSVVSILENGSTTFLAMPNQPAYFAQTTSEMDKMTDGSSRNTMTMTVLQGRIILLVTLWRIKTGRNQFREYRHNLLHNCKVQGQVSSSSMDWPASASTCIAILLFVFLISWPSLCASDDRLAIGKTLSPGATLVSDGGAFAMGFFSPSSNSTNATSSGLYLGIWYNNIPKLTVVWVADQAAPIADHPSSPASTLAVASDGNLVLSDGATGRVLWRTNVTAGVNSSASSGGGVGAVAVLANSGNLVLRLPDGTALWETFENPGNAFLPGMKIGVTYRTRGGVRLVSWKGATDPSPGNFSFGGDPDRPLQVVIWKGSRVYWRSNPWKGYMVVDSNYQKGGRSAIYTAVVSTDEEIYAAFTLSDGAPPMQYTLGYAGDLRLQSWSTETSSWATLAEYPTRACSAFGSCGPFGYCGDVTATASTCYCLPGFEPASAAGWSRGDFTLGCRRREAVRCGDGFVAVANLKLPDWYLHVGNRSYEECAAECRRNCSCVAYAYANLTGSSTRDATRCLVWGGDLVDMEKVVGTWGDFGETLYLRLAGAGRKPRTSALRFALPIVLASVLIPICILICAPKIKEIIKKKYGENNKRRALRVLSISDELGQEIPAKDLEFPFVEYDKILVATDNFSEASLIGKGGFGKVYKGVLDGREVAVKRLSSWSEQGIVEFRNEVVLIAKLQHRNLVRLVGCSIEGDEKLLIYEYMPNKSLDASLFKGKRKSVLDWSTRFKIVKGVARGLLYLHQDSRLTIIHRDLKASNILLDAEMNPKISDFGMARIFGNNQQKEVTKRVVGTYGYMAPEYAMGGIFSMKSDVYSFGVLLLEIVSGSKISSIDLIEDSPNLPVYAWNLWNEGKADIMIDSTITANCLLDEVILCIHVALLCVQENLNDRPLMSDVVLILEKGSKSLPAPNRPAYFAQRNNNEVEQVRNGSQGAQNSNNNMTLTDLEGR</sequence>
<keyword evidence="12" id="KW-0325">Glycoprotein</keyword>
<evidence type="ECO:0000256" key="11">
    <source>
        <dbReference type="ARBA" id="ARBA00023170"/>
    </source>
</evidence>
<evidence type="ECO:0000259" key="21">
    <source>
        <dbReference type="PROSITE" id="PS50026"/>
    </source>
</evidence>
<dbReference type="CDD" id="cd01098">
    <property type="entry name" value="PAN_AP_plant"/>
    <property type="match status" value="4"/>
</dbReference>
<dbReference type="Gramene" id="ORUFI09G20380.1">
    <property type="protein sequence ID" value="ORUFI09G20380.1"/>
    <property type="gene ID" value="ORUFI09G20380"/>
</dbReference>
<keyword evidence="10" id="KW-1015">Disulfide bond</keyword>
<feature type="domain" description="Protein kinase" evidence="20">
    <location>
        <begin position="510"/>
        <end position="789"/>
    </location>
</feature>
<dbReference type="Proteomes" id="UP000008022">
    <property type="component" value="Unassembled WGS sequence"/>
</dbReference>
<feature type="domain" description="Bulb-type lectin" evidence="22">
    <location>
        <begin position="24"/>
        <end position="152"/>
    </location>
</feature>
<dbReference type="Pfam" id="PF08276">
    <property type="entry name" value="PAN_2"/>
    <property type="match status" value="4"/>
</dbReference>
<dbReference type="SMART" id="SM00220">
    <property type="entry name" value="S_TKc"/>
    <property type="match status" value="5"/>
</dbReference>
<feature type="domain" description="Bulb-type lectin" evidence="22">
    <location>
        <begin position="860"/>
        <end position="988"/>
    </location>
</feature>
<feature type="domain" description="Apple" evidence="23">
    <location>
        <begin position="1181"/>
        <end position="1266"/>
    </location>
</feature>
<keyword evidence="3" id="KW-1003">Cell membrane</keyword>
<feature type="domain" description="Protein kinase" evidence="20">
    <location>
        <begin position="1667"/>
        <end position="1945"/>
    </location>
</feature>
<evidence type="ECO:0000256" key="2">
    <source>
        <dbReference type="ARBA" id="ARBA00012513"/>
    </source>
</evidence>
<dbReference type="InterPro" id="IPR017441">
    <property type="entry name" value="Protein_kinase_ATP_BS"/>
</dbReference>
<keyword evidence="6 19" id="KW-0732">Signal</keyword>
<dbReference type="InterPro" id="IPR036426">
    <property type="entry name" value="Bulb-type_lectin_dom_sf"/>
</dbReference>
<dbReference type="FunFam" id="3.30.200.20:FF:001238">
    <property type="entry name" value="Os08g0179000 protein"/>
    <property type="match status" value="2"/>
</dbReference>
<feature type="domain" description="EGF-like" evidence="21">
    <location>
        <begin position="1122"/>
        <end position="1162"/>
    </location>
</feature>
<dbReference type="PROSITE" id="PS50026">
    <property type="entry name" value="EGF_3"/>
    <property type="match status" value="1"/>
</dbReference>
<dbReference type="Gene3D" id="2.90.10.10">
    <property type="entry name" value="Bulb-type lectin domain"/>
    <property type="match status" value="4"/>
</dbReference>
<dbReference type="FunFam" id="3.30.200.20:FF:000402">
    <property type="entry name" value="Serine/threonine-protein kinase"/>
    <property type="match status" value="2"/>
</dbReference>
<feature type="domain" description="Protein kinase" evidence="20">
    <location>
        <begin position="2517"/>
        <end position="2795"/>
    </location>
</feature>
<reference evidence="25" key="1">
    <citation type="submission" date="2013-06" db="EMBL/GenBank/DDBJ databases">
        <authorList>
            <person name="Zhao Q."/>
        </authorList>
    </citation>
    <scope>NUCLEOTIDE SEQUENCE</scope>
    <source>
        <strain evidence="25">cv. W1943</strain>
    </source>
</reference>
<feature type="transmembrane region" description="Helical" evidence="18">
    <location>
        <begin position="2445"/>
        <end position="2465"/>
    </location>
</feature>
<dbReference type="InterPro" id="IPR011009">
    <property type="entry name" value="Kinase-like_dom_sf"/>
</dbReference>
<dbReference type="PROSITE" id="PS50927">
    <property type="entry name" value="BULB_LECTIN"/>
    <property type="match status" value="4"/>
</dbReference>
<dbReference type="PROSITE" id="PS50948">
    <property type="entry name" value="PAN"/>
    <property type="match status" value="4"/>
</dbReference>
<dbReference type="FunFam" id="3.30.200.20:FF:000195">
    <property type="entry name" value="G-type lectin S-receptor-like serine/threonine-protein kinase"/>
    <property type="match status" value="1"/>
</dbReference>
<keyword evidence="18" id="KW-1133">Transmembrane helix</keyword>
<dbReference type="FunFam" id="2.90.10.10:FF:000019">
    <property type="entry name" value="Serine/threonine-protein kinase"/>
    <property type="match status" value="2"/>
</dbReference>
<evidence type="ECO:0000256" key="3">
    <source>
        <dbReference type="ARBA" id="ARBA00022475"/>
    </source>
</evidence>